<evidence type="ECO:0000313" key="2">
    <source>
        <dbReference type="EMBL" id="CAH9106720.1"/>
    </source>
</evidence>
<dbReference type="EMBL" id="CAMAPE010000050">
    <property type="protein sequence ID" value="CAH9106720.1"/>
    <property type="molecule type" value="Genomic_DNA"/>
</dbReference>
<gene>
    <name evidence="2" type="ORF">CEURO_LOCUS17425</name>
</gene>
<dbReference type="Proteomes" id="UP001152484">
    <property type="component" value="Unassembled WGS sequence"/>
</dbReference>
<comment type="caution">
    <text evidence="2">The sequence shown here is derived from an EMBL/GenBank/DDBJ whole genome shotgun (WGS) entry which is preliminary data.</text>
</comment>
<reference evidence="2" key="1">
    <citation type="submission" date="2022-07" db="EMBL/GenBank/DDBJ databases">
        <authorList>
            <person name="Macas J."/>
            <person name="Novak P."/>
            <person name="Neumann P."/>
        </authorList>
    </citation>
    <scope>NUCLEOTIDE SEQUENCE</scope>
</reference>
<organism evidence="2 3">
    <name type="scientific">Cuscuta europaea</name>
    <name type="common">European dodder</name>
    <dbReference type="NCBI Taxonomy" id="41803"/>
    <lineage>
        <taxon>Eukaryota</taxon>
        <taxon>Viridiplantae</taxon>
        <taxon>Streptophyta</taxon>
        <taxon>Embryophyta</taxon>
        <taxon>Tracheophyta</taxon>
        <taxon>Spermatophyta</taxon>
        <taxon>Magnoliopsida</taxon>
        <taxon>eudicotyledons</taxon>
        <taxon>Gunneridae</taxon>
        <taxon>Pentapetalae</taxon>
        <taxon>asterids</taxon>
        <taxon>lamiids</taxon>
        <taxon>Solanales</taxon>
        <taxon>Convolvulaceae</taxon>
        <taxon>Cuscuteae</taxon>
        <taxon>Cuscuta</taxon>
        <taxon>Cuscuta subgen. Cuscuta</taxon>
    </lineage>
</organism>
<sequence length="91" mass="10014">MMQFPKSIYLVLLLILATVNLMIPENLYVNGDKTCYVDPVNKNLPCEGAVPLGQICIPTCIKQFGPGSSGTCSWDTPDKHCRCYYVAPTCP</sequence>
<accession>A0A9P1EHC3</accession>
<dbReference type="AlphaFoldDB" id="A0A9P1EHC3"/>
<name>A0A9P1EHC3_CUSEU</name>
<proteinExistence type="predicted"/>
<evidence type="ECO:0000256" key="1">
    <source>
        <dbReference type="SAM" id="SignalP"/>
    </source>
</evidence>
<evidence type="ECO:0000313" key="3">
    <source>
        <dbReference type="Proteomes" id="UP001152484"/>
    </source>
</evidence>
<feature type="signal peptide" evidence="1">
    <location>
        <begin position="1"/>
        <end position="24"/>
    </location>
</feature>
<keyword evidence="1" id="KW-0732">Signal</keyword>
<protein>
    <submittedName>
        <fullName evidence="2">Uncharacterized protein</fullName>
    </submittedName>
</protein>
<feature type="chain" id="PRO_5040416477" evidence="1">
    <location>
        <begin position="25"/>
        <end position="91"/>
    </location>
</feature>
<keyword evidence="3" id="KW-1185">Reference proteome</keyword>